<proteinExistence type="predicted"/>
<sequence>MVRRVVVVGIVLAVVLTPLMGWAQSKAVLPPIMPLRDIKPGMRGIGRTVIQGQKIEEFDIEIMGILQGGGDVIPVRHLILFRASGPVTDRSGGTAAGMSGSPLFINGKLIGALSAGYLWQPGKRELALGTPIEDMLTVLDLPNGTAQTPWPRTFAASEPFHIGRRAITRVVVTDTLAQAQRVDEAGLPGMTAFIPATFPVMVSGLSPRAMGFLRQALGAAQPLLQYDQEGATFVASPITGGSSVGILQVRGDVSYGGMCTVTLRVGDRLLICGHPWDQMGEVEYALTTSDIVTVVRTLQEPFKEGNLGDLIGKIDQDRGPAIRGVIGRMPRMLAVRVAVTDLDAGTRIEKGVQVVRRRDLAKTFAAAMALTAVDRARGQILGGGTASVKITLRAKGLPRVISRENVFYNSRDVALASLLDLPDALNFLLYNDLAPLDPVDMNIEISVTGKRQTAAIAETTVERREVAPGERLRVHMTLRPFQEQTVPSRVIEISIPRDFPRGPAVLVVGSAGRQVSLESAPEQGLAQLLQQEPQPSPAATLDGAIQLFEDYGKNTDILLQLIPFGLPPEGSEFVKFDVFAGEVVRTDWVVQGEIQIPILIR</sequence>
<dbReference type="AlphaFoldDB" id="A0A537LZ56"/>
<dbReference type="Pfam" id="PF05580">
    <property type="entry name" value="Peptidase_S55"/>
    <property type="match status" value="1"/>
</dbReference>
<evidence type="ECO:0000313" key="3">
    <source>
        <dbReference type="Proteomes" id="UP000315217"/>
    </source>
</evidence>
<name>A0A537LZ56_9BACT</name>
<dbReference type="Proteomes" id="UP000315217">
    <property type="component" value="Unassembled WGS sequence"/>
</dbReference>
<dbReference type="PROSITE" id="PS51494">
    <property type="entry name" value="SPOIVB"/>
    <property type="match status" value="1"/>
</dbReference>
<feature type="domain" description="Peptidase S55" evidence="1">
    <location>
        <begin position="1"/>
        <end position="151"/>
    </location>
</feature>
<protein>
    <recommendedName>
        <fullName evidence="1">Peptidase S55 domain-containing protein</fullName>
    </recommendedName>
</protein>
<reference evidence="2 3" key="1">
    <citation type="journal article" date="2019" name="Nat. Microbiol.">
        <title>Mediterranean grassland soil C-N compound turnover is dependent on rainfall and depth, and is mediated by genomically divergent microorganisms.</title>
        <authorList>
            <person name="Diamond S."/>
            <person name="Andeer P.F."/>
            <person name="Li Z."/>
            <person name="Crits-Christoph A."/>
            <person name="Burstein D."/>
            <person name="Anantharaman K."/>
            <person name="Lane K.R."/>
            <person name="Thomas B.C."/>
            <person name="Pan C."/>
            <person name="Northen T.R."/>
            <person name="Banfield J.F."/>
        </authorList>
    </citation>
    <scope>NUCLEOTIDE SEQUENCE [LARGE SCALE GENOMIC DNA]</scope>
    <source>
        <strain evidence="2">NP_1</strain>
    </source>
</reference>
<accession>A0A537LZ56</accession>
<evidence type="ECO:0000259" key="1">
    <source>
        <dbReference type="PROSITE" id="PS51494"/>
    </source>
</evidence>
<dbReference type="InterPro" id="IPR009003">
    <property type="entry name" value="Peptidase_S1_PA"/>
</dbReference>
<evidence type="ECO:0000313" key="2">
    <source>
        <dbReference type="EMBL" id="TMJ13272.1"/>
    </source>
</evidence>
<dbReference type="EMBL" id="VBAI01000009">
    <property type="protein sequence ID" value="TMJ13272.1"/>
    <property type="molecule type" value="Genomic_DNA"/>
</dbReference>
<gene>
    <name evidence="2" type="ORF">E6G98_00835</name>
</gene>
<organism evidence="2 3">
    <name type="scientific">Candidatus Segetimicrobium genomatis</name>
    <dbReference type="NCBI Taxonomy" id="2569760"/>
    <lineage>
        <taxon>Bacteria</taxon>
        <taxon>Bacillati</taxon>
        <taxon>Candidatus Sysuimicrobiota</taxon>
        <taxon>Candidatus Sysuimicrobiia</taxon>
        <taxon>Candidatus Sysuimicrobiales</taxon>
        <taxon>Candidatus Segetimicrobiaceae</taxon>
        <taxon>Candidatus Segetimicrobium</taxon>
    </lineage>
</organism>
<dbReference type="SUPFAM" id="SSF50494">
    <property type="entry name" value="Trypsin-like serine proteases"/>
    <property type="match status" value="1"/>
</dbReference>
<comment type="caution">
    <text evidence="2">The sequence shown here is derived from an EMBL/GenBank/DDBJ whole genome shotgun (WGS) entry which is preliminary data.</text>
</comment>
<dbReference type="InterPro" id="IPR008763">
    <property type="entry name" value="Peptidase_S55"/>
</dbReference>